<dbReference type="AlphaFoldDB" id="A0A348WIV4"/>
<proteinExistence type="predicted"/>
<name>A0A348WIV4_9RHOB</name>
<organism evidence="1 2">
    <name type="scientific">Roseovarius nubinhibens</name>
    <dbReference type="NCBI Taxonomy" id="314263"/>
    <lineage>
        <taxon>Bacteria</taxon>
        <taxon>Pseudomonadati</taxon>
        <taxon>Pseudomonadota</taxon>
        <taxon>Alphaproteobacteria</taxon>
        <taxon>Rhodobacterales</taxon>
        <taxon>Roseobacteraceae</taxon>
        <taxon>Roseovarius</taxon>
    </lineage>
</organism>
<dbReference type="EMBL" id="DMVW01000205">
    <property type="protein sequence ID" value="HAR54466.1"/>
    <property type="molecule type" value="Genomic_DNA"/>
</dbReference>
<gene>
    <name evidence="1" type="ORF">DCS45_21710</name>
</gene>
<comment type="caution">
    <text evidence="1">The sequence shown here is derived from an EMBL/GenBank/DDBJ whole genome shotgun (WGS) entry which is preliminary data.</text>
</comment>
<feature type="non-terminal residue" evidence="1">
    <location>
        <position position="1"/>
    </location>
</feature>
<accession>A0A348WIV4</accession>
<sequence length="51" mass="5360">RAALYDEICALGSQAWMTGTGPELFAELGARAQHVEVRETAGASEVVQVGI</sequence>
<evidence type="ECO:0000313" key="1">
    <source>
        <dbReference type="EMBL" id="HAR54466.1"/>
    </source>
</evidence>
<protein>
    <submittedName>
        <fullName evidence="1">DNA replication and repair protein RecF</fullName>
    </submittedName>
</protein>
<reference evidence="1 2" key="1">
    <citation type="journal article" date="2018" name="Nat. Biotechnol.">
        <title>A standardized bacterial taxonomy based on genome phylogeny substantially revises the tree of life.</title>
        <authorList>
            <person name="Parks D.H."/>
            <person name="Chuvochina M."/>
            <person name="Waite D.W."/>
            <person name="Rinke C."/>
            <person name="Skarshewski A."/>
            <person name="Chaumeil P.A."/>
            <person name="Hugenholtz P."/>
        </authorList>
    </citation>
    <scope>NUCLEOTIDE SEQUENCE [LARGE SCALE GENOMIC DNA]</scope>
    <source>
        <strain evidence="1">UBA9169</strain>
    </source>
</reference>
<evidence type="ECO:0000313" key="2">
    <source>
        <dbReference type="Proteomes" id="UP000264719"/>
    </source>
</evidence>
<dbReference type="Proteomes" id="UP000264719">
    <property type="component" value="Unassembled WGS sequence"/>
</dbReference>